<proteinExistence type="inferred from homology"/>
<dbReference type="Gene3D" id="1.20.120.580">
    <property type="entry name" value="bsu32300-like"/>
    <property type="match status" value="1"/>
</dbReference>
<evidence type="ECO:0000313" key="8">
    <source>
        <dbReference type="Proteomes" id="UP000256405"/>
    </source>
</evidence>
<dbReference type="Proteomes" id="UP000256405">
    <property type="component" value="Unassembled WGS sequence"/>
</dbReference>
<accession>A0A3E0DLS4</accession>
<dbReference type="PANTHER" id="PTHR34139:SF1">
    <property type="entry name" value="RNASE MJ1380-RELATED"/>
    <property type="match status" value="1"/>
</dbReference>
<dbReference type="OrthoDB" id="955324at2"/>
<dbReference type="InterPro" id="IPR051813">
    <property type="entry name" value="HepT_RNase_toxin"/>
</dbReference>
<dbReference type="AlphaFoldDB" id="A0A3E0DLS4"/>
<keyword evidence="2" id="KW-1277">Toxin-antitoxin system</keyword>
<keyword evidence="8" id="KW-1185">Reference proteome</keyword>
<evidence type="ECO:0000256" key="3">
    <source>
        <dbReference type="ARBA" id="ARBA00022722"/>
    </source>
</evidence>
<evidence type="ECO:0000256" key="1">
    <source>
        <dbReference type="ARBA" id="ARBA00022553"/>
    </source>
</evidence>
<dbReference type="EMBL" id="QUNF01000019">
    <property type="protein sequence ID" value="REG83056.1"/>
    <property type="molecule type" value="Genomic_DNA"/>
</dbReference>
<dbReference type="GO" id="GO:0016787">
    <property type="term" value="F:hydrolase activity"/>
    <property type="evidence" value="ECO:0007669"/>
    <property type="project" value="UniProtKB-KW"/>
</dbReference>
<dbReference type="GO" id="GO:0000166">
    <property type="term" value="F:nucleotide binding"/>
    <property type="evidence" value="ECO:0007669"/>
    <property type="project" value="UniProtKB-KW"/>
</dbReference>
<dbReference type="InterPro" id="IPR037038">
    <property type="entry name" value="HepT-like_sf"/>
</dbReference>
<organism evidence="7 8">
    <name type="scientific">Algoriphagus antarcticus</name>
    <dbReference type="NCBI Taxonomy" id="238540"/>
    <lineage>
        <taxon>Bacteria</taxon>
        <taxon>Pseudomonadati</taxon>
        <taxon>Bacteroidota</taxon>
        <taxon>Cytophagia</taxon>
        <taxon>Cytophagales</taxon>
        <taxon>Cyclobacteriaceae</taxon>
        <taxon>Algoriphagus</taxon>
    </lineage>
</organism>
<dbReference type="GO" id="GO:0110001">
    <property type="term" value="C:toxin-antitoxin complex"/>
    <property type="evidence" value="ECO:0007669"/>
    <property type="project" value="InterPro"/>
</dbReference>
<dbReference type="RefSeq" id="WP_086542191.1">
    <property type="nucleotide sequence ID" value="NZ_MSSW01000044.1"/>
</dbReference>
<sequence length="54" mass="6346">MQLYPNTIQCKNMAGMRDRLIHDYMGVNYSVVWDVVKNKIPDVQNQVHIILSKK</sequence>
<keyword evidence="1" id="KW-0597">Phosphoprotein</keyword>
<keyword evidence="4" id="KW-0547">Nucleotide-binding</keyword>
<comment type="caution">
    <text evidence="7">The sequence shown here is derived from an EMBL/GenBank/DDBJ whole genome shotgun (WGS) entry which is preliminary data.</text>
</comment>
<gene>
    <name evidence="7" type="ORF">C8N25_11920</name>
</gene>
<evidence type="ECO:0000313" key="7">
    <source>
        <dbReference type="EMBL" id="REG83056.1"/>
    </source>
</evidence>
<name>A0A3E0DLS4_9BACT</name>
<evidence type="ECO:0000256" key="2">
    <source>
        <dbReference type="ARBA" id="ARBA00022649"/>
    </source>
</evidence>
<dbReference type="InterPro" id="IPR008201">
    <property type="entry name" value="HepT-like"/>
</dbReference>
<evidence type="ECO:0000256" key="4">
    <source>
        <dbReference type="ARBA" id="ARBA00022741"/>
    </source>
</evidence>
<dbReference type="PANTHER" id="PTHR34139">
    <property type="entry name" value="UPF0331 PROTEIN MJ0127"/>
    <property type="match status" value="1"/>
</dbReference>
<comment type="similarity">
    <text evidence="6">Belongs to the HepT RNase toxin family.</text>
</comment>
<dbReference type="GO" id="GO:0004540">
    <property type="term" value="F:RNA nuclease activity"/>
    <property type="evidence" value="ECO:0007669"/>
    <property type="project" value="InterPro"/>
</dbReference>
<reference evidence="7 8" key="1">
    <citation type="submission" date="2018-08" db="EMBL/GenBank/DDBJ databases">
        <title>Genomic Encyclopedia of Archaeal and Bacterial Type Strains, Phase II (KMG-II): from individual species to whole genera.</title>
        <authorList>
            <person name="Goeker M."/>
        </authorList>
    </citation>
    <scope>NUCLEOTIDE SEQUENCE [LARGE SCALE GENOMIC DNA]</scope>
    <source>
        <strain evidence="7 8">DSM 15986</strain>
    </source>
</reference>
<protein>
    <submittedName>
        <fullName evidence="7">Uncharacterized protein DUF86</fullName>
    </submittedName>
</protein>
<evidence type="ECO:0000256" key="5">
    <source>
        <dbReference type="ARBA" id="ARBA00022801"/>
    </source>
</evidence>
<evidence type="ECO:0000256" key="6">
    <source>
        <dbReference type="ARBA" id="ARBA00024207"/>
    </source>
</evidence>
<keyword evidence="5" id="KW-0378">Hydrolase</keyword>
<dbReference type="Pfam" id="PF01934">
    <property type="entry name" value="HepT-like"/>
    <property type="match status" value="1"/>
</dbReference>
<keyword evidence="3" id="KW-0540">Nuclease</keyword>